<proteinExistence type="predicted"/>
<comment type="caution">
    <text evidence="1">The sequence shown here is derived from an EMBL/GenBank/DDBJ whole genome shotgun (WGS) entry which is preliminary data.</text>
</comment>
<evidence type="ECO:0000313" key="1">
    <source>
        <dbReference type="EMBL" id="MFB9062477.1"/>
    </source>
</evidence>
<dbReference type="EMBL" id="JBHMEX010000003">
    <property type="protein sequence ID" value="MFB9062477.1"/>
    <property type="molecule type" value="Genomic_DNA"/>
</dbReference>
<dbReference type="Proteomes" id="UP001589589">
    <property type="component" value="Unassembled WGS sequence"/>
</dbReference>
<name>A0ABV5FGA7_9FLAO</name>
<protein>
    <submittedName>
        <fullName evidence="1">Uncharacterized protein</fullName>
    </submittedName>
</protein>
<gene>
    <name evidence="1" type="ORF">ACFFUQ_00480</name>
</gene>
<reference evidence="1 2" key="1">
    <citation type="submission" date="2024-09" db="EMBL/GenBank/DDBJ databases">
        <authorList>
            <person name="Sun Q."/>
            <person name="Mori K."/>
        </authorList>
    </citation>
    <scope>NUCLEOTIDE SEQUENCE [LARGE SCALE GENOMIC DNA]</scope>
    <source>
        <strain evidence="1 2">CECT 7908</strain>
    </source>
</reference>
<dbReference type="RefSeq" id="WP_290267431.1">
    <property type="nucleotide sequence ID" value="NZ_JAUFQQ010000005.1"/>
</dbReference>
<keyword evidence="2" id="KW-1185">Reference proteome</keyword>
<organism evidence="1 2">
    <name type="scientific">Flavobacterium branchiarum</name>
    <dbReference type="NCBI Taxonomy" id="1114870"/>
    <lineage>
        <taxon>Bacteria</taxon>
        <taxon>Pseudomonadati</taxon>
        <taxon>Bacteroidota</taxon>
        <taxon>Flavobacteriia</taxon>
        <taxon>Flavobacteriales</taxon>
        <taxon>Flavobacteriaceae</taxon>
        <taxon>Flavobacterium</taxon>
    </lineage>
</organism>
<sequence length="91" mass="10315">MTKENQNTSHEDVMPAVANFLSALWLEGDFRNQPDYLTEIFEMILESEIGDSLELRTKMIGCIKTSRMLAKALEPFSDEEIGMACEKIINA</sequence>
<accession>A0ABV5FGA7</accession>
<evidence type="ECO:0000313" key="2">
    <source>
        <dbReference type="Proteomes" id="UP001589589"/>
    </source>
</evidence>